<evidence type="ECO:0008006" key="3">
    <source>
        <dbReference type="Google" id="ProtNLM"/>
    </source>
</evidence>
<protein>
    <recommendedName>
        <fullName evidence="3">HEPN domain-containing protein</fullName>
    </recommendedName>
</protein>
<accession>A0AAP4Q0N1</accession>
<name>A0AAP4Q0N1_9BACT</name>
<proteinExistence type="predicted"/>
<gene>
    <name evidence="1" type="ORF">PJV92_12035</name>
</gene>
<comment type="caution">
    <text evidence="1">The sequence shown here is derived from an EMBL/GenBank/DDBJ whole genome shotgun (WGS) entry which is preliminary data.</text>
</comment>
<reference evidence="1" key="2">
    <citation type="submission" date="2023-01" db="EMBL/GenBank/DDBJ databases">
        <authorList>
            <person name="Uljanovas D."/>
        </authorList>
    </citation>
    <scope>NUCLEOTIDE SEQUENCE</scope>
    <source>
        <strain evidence="1">H19</strain>
    </source>
</reference>
<dbReference type="AlphaFoldDB" id="A0AAP4Q0N1"/>
<evidence type="ECO:0000313" key="1">
    <source>
        <dbReference type="EMBL" id="MDN5133448.1"/>
    </source>
</evidence>
<dbReference type="Proteomes" id="UP001171508">
    <property type="component" value="Unassembled WGS sequence"/>
</dbReference>
<sequence length="170" mass="19901">MEYTITSLFNKSLAYLEVAILSSKAKNSVMYNTSEYSNVTAHLLHHATELFLKFAICASTKELPKNEHKISKLYNKYKGLYPEEKFDIKVPFTGEIEYIGFTEDEIAQHEKDYPMSIELQLRYPVGKKGENYSPITKYETDILEFYKKQFLALRCEIHPCKKYNKELNSK</sequence>
<dbReference type="EMBL" id="JAQJJM010000053">
    <property type="protein sequence ID" value="MDN5133448.1"/>
    <property type="molecule type" value="Genomic_DNA"/>
</dbReference>
<organism evidence="1 2">
    <name type="scientific">Aliarcobacter butzleri</name>
    <dbReference type="NCBI Taxonomy" id="28197"/>
    <lineage>
        <taxon>Bacteria</taxon>
        <taxon>Pseudomonadati</taxon>
        <taxon>Campylobacterota</taxon>
        <taxon>Epsilonproteobacteria</taxon>
        <taxon>Campylobacterales</taxon>
        <taxon>Arcobacteraceae</taxon>
        <taxon>Aliarcobacter</taxon>
    </lineage>
</organism>
<dbReference type="RefSeq" id="WP_301344355.1">
    <property type="nucleotide sequence ID" value="NZ_JAPZCV010000047.1"/>
</dbReference>
<reference evidence="1" key="1">
    <citation type="journal article" date="2023" name="Microorganisms">
        <title>Genomic Characterization of Arcobacter butzleri Strains Isolated from Various Sources in Lithuania.</title>
        <authorList>
            <person name="Uljanovas D."/>
            <person name="Golz G."/>
            <person name="Fleischmann S."/>
            <person name="Kudirkiene E."/>
            <person name="Kasetiene N."/>
            <person name="Grineviciene A."/>
            <person name="Tamuleviciene E."/>
            <person name="Aksomaitiene J."/>
            <person name="Alter T."/>
            <person name="Malakauskas M."/>
        </authorList>
    </citation>
    <scope>NUCLEOTIDE SEQUENCE</scope>
    <source>
        <strain evidence="1">H19</strain>
    </source>
</reference>
<evidence type="ECO:0000313" key="2">
    <source>
        <dbReference type="Proteomes" id="UP001171508"/>
    </source>
</evidence>